<feature type="domain" description="Polysaccharide pyruvyl transferase" evidence="1">
    <location>
        <begin position="17"/>
        <end position="312"/>
    </location>
</feature>
<evidence type="ECO:0000259" key="1">
    <source>
        <dbReference type="Pfam" id="PF04230"/>
    </source>
</evidence>
<dbReference type="GO" id="GO:0016757">
    <property type="term" value="F:glycosyltransferase activity"/>
    <property type="evidence" value="ECO:0007669"/>
    <property type="project" value="UniProtKB-KW"/>
</dbReference>
<name>A0ABW5UAX3_9SPHI</name>
<gene>
    <name evidence="2" type="ORF">ACFSQ6_06170</name>
</gene>
<dbReference type="EMBL" id="JBHUMB010000006">
    <property type="protein sequence ID" value="MFD2742979.1"/>
    <property type="molecule type" value="Genomic_DNA"/>
</dbReference>
<keyword evidence="2" id="KW-0328">Glycosyltransferase</keyword>
<dbReference type="Proteomes" id="UP001597418">
    <property type="component" value="Unassembled WGS sequence"/>
</dbReference>
<proteinExistence type="predicted"/>
<protein>
    <submittedName>
        <fullName evidence="2">Polysaccharide pyruvyl transferase family protein</fullName>
        <ecNumber evidence="2">2.4.-.-</ecNumber>
    </submittedName>
</protein>
<dbReference type="RefSeq" id="WP_066754512.1">
    <property type="nucleotide sequence ID" value="NZ_JBHUMB010000006.1"/>
</dbReference>
<keyword evidence="3" id="KW-1185">Reference proteome</keyword>
<dbReference type="InterPro" id="IPR007345">
    <property type="entry name" value="Polysacch_pyruvyl_Trfase"/>
</dbReference>
<keyword evidence="2" id="KW-0808">Transferase</keyword>
<comment type="caution">
    <text evidence="2">The sequence shown here is derived from an EMBL/GenBank/DDBJ whole genome shotgun (WGS) entry which is preliminary data.</text>
</comment>
<dbReference type="Pfam" id="PF04230">
    <property type="entry name" value="PS_pyruv_trans"/>
    <property type="match status" value="1"/>
</dbReference>
<organism evidence="2 3">
    <name type="scientific">Sphingobacterium populi</name>
    <dbReference type="NCBI Taxonomy" id="1812824"/>
    <lineage>
        <taxon>Bacteria</taxon>
        <taxon>Pseudomonadati</taxon>
        <taxon>Bacteroidota</taxon>
        <taxon>Sphingobacteriia</taxon>
        <taxon>Sphingobacteriales</taxon>
        <taxon>Sphingobacteriaceae</taxon>
        <taxon>Sphingobacterium</taxon>
    </lineage>
</organism>
<sequence length="378" mass="43512">MKKTTKVGLLTMHKVINYGSFLQAYATQTIIGSLGYVCEIIDYKYPNQWQHDRGSIRRGKLKRLIHQLVKPFGLISEHRKEKKIIDAMNRYYNLSVVAYNSPEEIKSAPPEYDIYLTGSDQTWNARFTKGDPTFLLGFVSNGGRKVSFSSSLASNKIEEQYINLFKELLSEYDAISVRENNGVRLVESLASRTPPVTLDPTLVLTKEDWKVLSKSISTRLHRENYILFYMLSYAFEPRPYIYQLLKYWQEQTGLIVLSFTKIPAEYEIRYIYCGDSGIPEYLHYFEHANYVVTSSFHGTAFAVNFGIPLLSVVSSANSGDDRQSSFLTKVKLTNCIVPIGSEFDRLNPVYDEIVAWDQLNFLRKESLNYLKYSLDKTV</sequence>
<reference evidence="3" key="1">
    <citation type="journal article" date="2019" name="Int. J. Syst. Evol. Microbiol.">
        <title>The Global Catalogue of Microorganisms (GCM) 10K type strain sequencing project: providing services to taxonomists for standard genome sequencing and annotation.</title>
        <authorList>
            <consortium name="The Broad Institute Genomics Platform"/>
            <consortium name="The Broad Institute Genome Sequencing Center for Infectious Disease"/>
            <person name="Wu L."/>
            <person name="Ma J."/>
        </authorList>
    </citation>
    <scope>NUCLEOTIDE SEQUENCE [LARGE SCALE GENOMIC DNA]</scope>
    <source>
        <strain evidence="3">KCTC 42247</strain>
    </source>
</reference>
<dbReference type="EC" id="2.4.-.-" evidence="2"/>
<accession>A0ABW5UAX3</accession>
<evidence type="ECO:0000313" key="2">
    <source>
        <dbReference type="EMBL" id="MFD2742979.1"/>
    </source>
</evidence>
<evidence type="ECO:0000313" key="3">
    <source>
        <dbReference type="Proteomes" id="UP001597418"/>
    </source>
</evidence>